<evidence type="ECO:0000313" key="2">
    <source>
        <dbReference type="EMBL" id="KAJ7379452.1"/>
    </source>
</evidence>
<protein>
    <submittedName>
        <fullName evidence="2">Uncharacterized protein</fullName>
    </submittedName>
</protein>
<feature type="compositionally biased region" description="Polar residues" evidence="1">
    <location>
        <begin position="102"/>
        <end position="117"/>
    </location>
</feature>
<keyword evidence="3" id="KW-1185">Reference proteome</keyword>
<feature type="region of interest" description="Disordered" evidence="1">
    <location>
        <begin position="11"/>
        <end position="158"/>
    </location>
</feature>
<reference evidence="2" key="1">
    <citation type="submission" date="2023-01" db="EMBL/GenBank/DDBJ databases">
        <title>Genome assembly of the deep-sea coral Lophelia pertusa.</title>
        <authorList>
            <person name="Herrera S."/>
            <person name="Cordes E."/>
        </authorList>
    </citation>
    <scope>NUCLEOTIDE SEQUENCE</scope>
    <source>
        <strain evidence="2">USNM1676648</strain>
        <tissue evidence="2">Polyp</tissue>
    </source>
</reference>
<dbReference type="EMBL" id="MU826358">
    <property type="protein sequence ID" value="KAJ7379452.1"/>
    <property type="molecule type" value="Genomic_DNA"/>
</dbReference>
<organism evidence="2 3">
    <name type="scientific">Desmophyllum pertusum</name>
    <dbReference type="NCBI Taxonomy" id="174260"/>
    <lineage>
        <taxon>Eukaryota</taxon>
        <taxon>Metazoa</taxon>
        <taxon>Cnidaria</taxon>
        <taxon>Anthozoa</taxon>
        <taxon>Hexacorallia</taxon>
        <taxon>Scleractinia</taxon>
        <taxon>Caryophylliina</taxon>
        <taxon>Caryophylliidae</taxon>
        <taxon>Desmophyllum</taxon>
    </lineage>
</organism>
<sequence length="174" mass="20238">MMFLAWASDFFETEENKGTSSRNLSRVKEKESKGPSEQRHESFDGSHSRKHKKERNLTKHLEESIEDNEVSSKTKRDSPKKKKDKQKHGVELTRVKKEPNFDANSQITAANGEQSSTRKIKKEKNQMQECDDVEHPMLTPREKRKKRKSEIKVKQEPGLKNTKMIIPAWASSFL</sequence>
<name>A0A9X0CXD0_9CNID</name>
<comment type="caution">
    <text evidence="2">The sequence shown here is derived from an EMBL/GenBank/DDBJ whole genome shotgun (WGS) entry which is preliminary data.</text>
</comment>
<gene>
    <name evidence="2" type="ORF">OS493_016694</name>
</gene>
<feature type="compositionally biased region" description="Basic and acidic residues" evidence="1">
    <location>
        <begin position="26"/>
        <end position="47"/>
    </location>
</feature>
<proteinExistence type="predicted"/>
<feature type="compositionally biased region" description="Basic and acidic residues" evidence="1">
    <location>
        <begin position="87"/>
        <end position="100"/>
    </location>
</feature>
<accession>A0A9X0CXD0</accession>
<evidence type="ECO:0000313" key="3">
    <source>
        <dbReference type="Proteomes" id="UP001163046"/>
    </source>
</evidence>
<dbReference type="AlphaFoldDB" id="A0A9X0CXD0"/>
<dbReference type="Proteomes" id="UP001163046">
    <property type="component" value="Unassembled WGS sequence"/>
</dbReference>
<evidence type="ECO:0000256" key="1">
    <source>
        <dbReference type="SAM" id="MobiDB-lite"/>
    </source>
</evidence>